<accession>A0A8B2NX40</accession>
<comment type="function">
    <text evidence="1 6">Forms part of the ribosomal stalk, playing a central role in the interaction of the ribosome with GTP-bound translation factors.</text>
</comment>
<sequence>MDRAEKREMVGFLEEVFANSGSVVVTQYIGMTVAEVTELRRQMKDAGAKFKVIKNRLAKIALENGDRGVASEMFKGPVGIAYGLDPVAAPKVLTEYAKKNDKLKIIGGILGSSAMDDKGVEALAKMPPIEELRSKLLGVLLMPGSNLARVLNAPGNKLASQLNAPAQNLIGVFAAYKAKLEAAA</sequence>
<evidence type="ECO:0000256" key="3">
    <source>
        <dbReference type="ARBA" id="ARBA00022980"/>
    </source>
</evidence>
<dbReference type="Pfam" id="PF00466">
    <property type="entry name" value="Ribosomal_L10"/>
    <property type="match status" value="1"/>
</dbReference>
<keyword evidence="8" id="KW-1185">Reference proteome</keyword>
<dbReference type="PANTHER" id="PTHR11560">
    <property type="entry name" value="39S RIBOSOMAL PROTEIN L10, MITOCHONDRIAL"/>
    <property type="match status" value="1"/>
</dbReference>
<dbReference type="CDD" id="cd05797">
    <property type="entry name" value="Ribosomal_L10"/>
    <property type="match status" value="1"/>
</dbReference>
<comment type="subunit">
    <text evidence="6">Part of the ribosomal stalk of the 50S ribosomal subunit. The N-terminus interacts with L11 and the large rRNA to form the base of the stalk. The C-terminus forms an elongated spine to which L12 dimers bind in a sequential fashion forming a multimeric L10(L12)X complex.</text>
</comment>
<dbReference type="GO" id="GO:1990904">
    <property type="term" value="C:ribonucleoprotein complex"/>
    <property type="evidence" value="ECO:0007669"/>
    <property type="project" value="UniProtKB-KW"/>
</dbReference>
<keyword evidence="6" id="KW-0699">rRNA-binding</keyword>
<evidence type="ECO:0000256" key="1">
    <source>
        <dbReference type="ARBA" id="ARBA00002633"/>
    </source>
</evidence>
<evidence type="ECO:0000256" key="5">
    <source>
        <dbReference type="ARBA" id="ARBA00035202"/>
    </source>
</evidence>
<dbReference type="AlphaFoldDB" id="A0A8B2NX40"/>
<evidence type="ECO:0000256" key="4">
    <source>
        <dbReference type="ARBA" id="ARBA00023274"/>
    </source>
</evidence>
<keyword evidence="4 6" id="KW-0687">Ribonucleoprotein</keyword>
<dbReference type="EMBL" id="QHHQ01000004">
    <property type="protein sequence ID" value="RAI00267.1"/>
    <property type="molecule type" value="Genomic_DNA"/>
</dbReference>
<comment type="caution">
    <text evidence="7">The sequence shown here is derived from an EMBL/GenBank/DDBJ whole genome shotgun (WGS) entry which is preliminary data.</text>
</comment>
<dbReference type="InterPro" id="IPR022973">
    <property type="entry name" value="Ribosomal_uL10_bac"/>
</dbReference>
<dbReference type="Proteomes" id="UP000249590">
    <property type="component" value="Unassembled WGS sequence"/>
</dbReference>
<dbReference type="GO" id="GO:0070180">
    <property type="term" value="F:large ribosomal subunit rRNA binding"/>
    <property type="evidence" value="ECO:0007669"/>
    <property type="project" value="UniProtKB-UniRule"/>
</dbReference>
<evidence type="ECO:0000256" key="6">
    <source>
        <dbReference type="HAMAP-Rule" id="MF_00362"/>
    </source>
</evidence>
<dbReference type="GO" id="GO:0005840">
    <property type="term" value="C:ribosome"/>
    <property type="evidence" value="ECO:0007669"/>
    <property type="project" value="UniProtKB-KW"/>
</dbReference>
<dbReference type="Gene3D" id="3.30.70.1730">
    <property type="match status" value="1"/>
</dbReference>
<evidence type="ECO:0000256" key="2">
    <source>
        <dbReference type="ARBA" id="ARBA00008889"/>
    </source>
</evidence>
<dbReference type="NCBIfam" id="NF000955">
    <property type="entry name" value="PRK00099.1-1"/>
    <property type="match status" value="1"/>
</dbReference>
<dbReference type="Gene3D" id="6.10.250.290">
    <property type="match status" value="1"/>
</dbReference>
<proteinExistence type="inferred from homology"/>
<reference evidence="7 8" key="1">
    <citation type="submission" date="2018-05" db="EMBL/GenBank/DDBJ databases">
        <title>Acuticoccus sediminis sp. nov., isolated from deep-sea sediment of Indian Ocean.</title>
        <authorList>
            <person name="Liu X."/>
            <person name="Lai Q."/>
            <person name="Du Y."/>
            <person name="Sun F."/>
            <person name="Zhang X."/>
            <person name="Wang S."/>
            <person name="Shao Z."/>
        </authorList>
    </citation>
    <scope>NUCLEOTIDE SEQUENCE [LARGE SCALE GENOMIC DNA]</scope>
    <source>
        <strain evidence="7 8">PTG4-2</strain>
    </source>
</reference>
<dbReference type="InterPro" id="IPR043141">
    <property type="entry name" value="Ribosomal_uL10-like_sf"/>
</dbReference>
<evidence type="ECO:0000313" key="8">
    <source>
        <dbReference type="Proteomes" id="UP000249590"/>
    </source>
</evidence>
<name>A0A8B2NX40_9HYPH</name>
<keyword evidence="6" id="KW-0694">RNA-binding</keyword>
<comment type="similarity">
    <text evidence="2 6">Belongs to the universal ribosomal protein uL10 family.</text>
</comment>
<gene>
    <name evidence="6" type="primary">rplJ</name>
    <name evidence="7" type="ORF">DLJ53_21435</name>
</gene>
<dbReference type="SUPFAM" id="SSF160369">
    <property type="entry name" value="Ribosomal protein L10-like"/>
    <property type="match status" value="1"/>
</dbReference>
<organism evidence="7 8">
    <name type="scientific">Acuticoccus sediminis</name>
    <dbReference type="NCBI Taxonomy" id="2184697"/>
    <lineage>
        <taxon>Bacteria</taxon>
        <taxon>Pseudomonadati</taxon>
        <taxon>Pseudomonadota</taxon>
        <taxon>Alphaproteobacteria</taxon>
        <taxon>Hyphomicrobiales</taxon>
        <taxon>Amorphaceae</taxon>
        <taxon>Acuticoccus</taxon>
    </lineage>
</organism>
<dbReference type="OrthoDB" id="9791972at2"/>
<dbReference type="HAMAP" id="MF_00362">
    <property type="entry name" value="Ribosomal_uL10"/>
    <property type="match status" value="1"/>
</dbReference>
<protein>
    <recommendedName>
        <fullName evidence="5 6">Large ribosomal subunit protein uL10</fullName>
    </recommendedName>
</protein>
<dbReference type="InterPro" id="IPR001790">
    <property type="entry name" value="Ribosomal_uL10"/>
</dbReference>
<dbReference type="RefSeq" id="WP_111348995.1">
    <property type="nucleotide sequence ID" value="NZ_JAIWKD010000016.1"/>
</dbReference>
<keyword evidence="3 6" id="KW-0689">Ribosomal protein</keyword>
<dbReference type="GO" id="GO:0006412">
    <property type="term" value="P:translation"/>
    <property type="evidence" value="ECO:0007669"/>
    <property type="project" value="UniProtKB-UniRule"/>
</dbReference>
<dbReference type="InterPro" id="IPR047865">
    <property type="entry name" value="Ribosomal_uL10_bac_type"/>
</dbReference>
<evidence type="ECO:0000313" key="7">
    <source>
        <dbReference type="EMBL" id="RAI00267.1"/>
    </source>
</evidence>